<reference evidence="1 2" key="1">
    <citation type="submission" date="2024-09" db="EMBL/GenBank/DDBJ databases">
        <title>Itraconazole resistance in Madurella fahalii resulting from another homologue of gene encoding cytochrome P450 14-alpha sterol demethylase (CYP51).</title>
        <authorList>
            <person name="Yoshioka I."/>
            <person name="Fahal A.H."/>
            <person name="Kaneko S."/>
            <person name="Yaguchi T."/>
        </authorList>
    </citation>
    <scope>NUCLEOTIDE SEQUENCE [LARGE SCALE GENOMIC DNA]</scope>
    <source>
        <strain evidence="1 2">IFM 68171</strain>
    </source>
</reference>
<name>A0ABQ0GQC5_9PEZI</name>
<dbReference type="EMBL" id="BAAFSV010000006">
    <property type="protein sequence ID" value="GAB1319943.1"/>
    <property type="molecule type" value="Genomic_DNA"/>
</dbReference>
<sequence>MAASGNPSLVVQVQPPERVNGGSPLILNPAVVVRVDFPTAAEDGAFAAAGLFAAGDTTGDHPLGGTAESGLGGGRSVEFRFSELPVDKPPPGTYYLRISIYEFVRSGGAGISGTRVVATANTNSFTIA</sequence>
<gene>
    <name evidence="1" type="ORF">MFIFM68171_10153</name>
</gene>
<dbReference type="GeneID" id="98180895"/>
<evidence type="ECO:0000313" key="2">
    <source>
        <dbReference type="Proteomes" id="UP001628179"/>
    </source>
</evidence>
<dbReference type="RefSeq" id="XP_070921673.1">
    <property type="nucleotide sequence ID" value="XM_071065572.1"/>
</dbReference>
<evidence type="ECO:0000313" key="1">
    <source>
        <dbReference type="EMBL" id="GAB1319943.1"/>
    </source>
</evidence>
<organism evidence="1 2">
    <name type="scientific">Madurella fahalii</name>
    <dbReference type="NCBI Taxonomy" id="1157608"/>
    <lineage>
        <taxon>Eukaryota</taxon>
        <taxon>Fungi</taxon>
        <taxon>Dikarya</taxon>
        <taxon>Ascomycota</taxon>
        <taxon>Pezizomycotina</taxon>
        <taxon>Sordariomycetes</taxon>
        <taxon>Sordariomycetidae</taxon>
        <taxon>Sordariales</taxon>
        <taxon>Sordariales incertae sedis</taxon>
        <taxon>Madurella</taxon>
    </lineage>
</organism>
<keyword evidence="2" id="KW-1185">Reference proteome</keyword>
<dbReference type="Proteomes" id="UP001628179">
    <property type="component" value="Unassembled WGS sequence"/>
</dbReference>
<comment type="caution">
    <text evidence="1">The sequence shown here is derived from an EMBL/GenBank/DDBJ whole genome shotgun (WGS) entry which is preliminary data.</text>
</comment>
<proteinExistence type="predicted"/>
<accession>A0ABQ0GQC5</accession>
<protein>
    <submittedName>
        <fullName evidence="1">Uncharacterized protein</fullName>
    </submittedName>
</protein>